<accession>A0A9Q1EPD9</accession>
<organism evidence="2 3">
    <name type="scientific">Synaphobranchus kaupii</name>
    <name type="common">Kaup's arrowtooth eel</name>
    <dbReference type="NCBI Taxonomy" id="118154"/>
    <lineage>
        <taxon>Eukaryota</taxon>
        <taxon>Metazoa</taxon>
        <taxon>Chordata</taxon>
        <taxon>Craniata</taxon>
        <taxon>Vertebrata</taxon>
        <taxon>Euteleostomi</taxon>
        <taxon>Actinopterygii</taxon>
        <taxon>Neopterygii</taxon>
        <taxon>Teleostei</taxon>
        <taxon>Anguilliformes</taxon>
        <taxon>Synaphobranchidae</taxon>
        <taxon>Synaphobranchus</taxon>
    </lineage>
</organism>
<evidence type="ECO:0000313" key="3">
    <source>
        <dbReference type="Proteomes" id="UP001152622"/>
    </source>
</evidence>
<name>A0A9Q1EPD9_SYNKA</name>
<proteinExistence type="predicted"/>
<comment type="caution">
    <text evidence="2">The sequence shown here is derived from an EMBL/GenBank/DDBJ whole genome shotgun (WGS) entry which is preliminary data.</text>
</comment>
<feature type="region of interest" description="Disordered" evidence="1">
    <location>
        <begin position="1"/>
        <end position="30"/>
    </location>
</feature>
<evidence type="ECO:0000313" key="2">
    <source>
        <dbReference type="EMBL" id="KAJ8342471.1"/>
    </source>
</evidence>
<reference evidence="2" key="1">
    <citation type="journal article" date="2023" name="Science">
        <title>Genome structures resolve the early diversification of teleost fishes.</title>
        <authorList>
            <person name="Parey E."/>
            <person name="Louis A."/>
            <person name="Montfort J."/>
            <person name="Bouchez O."/>
            <person name="Roques C."/>
            <person name="Iampietro C."/>
            <person name="Lluch J."/>
            <person name="Castinel A."/>
            <person name="Donnadieu C."/>
            <person name="Desvignes T."/>
            <person name="Floi Bucao C."/>
            <person name="Jouanno E."/>
            <person name="Wen M."/>
            <person name="Mejri S."/>
            <person name="Dirks R."/>
            <person name="Jansen H."/>
            <person name="Henkel C."/>
            <person name="Chen W.J."/>
            <person name="Zahm M."/>
            <person name="Cabau C."/>
            <person name="Klopp C."/>
            <person name="Thompson A.W."/>
            <person name="Robinson-Rechavi M."/>
            <person name="Braasch I."/>
            <person name="Lecointre G."/>
            <person name="Bobe J."/>
            <person name="Postlethwait J.H."/>
            <person name="Berthelot C."/>
            <person name="Roest Crollius H."/>
            <person name="Guiguen Y."/>
        </authorList>
    </citation>
    <scope>NUCLEOTIDE SEQUENCE</scope>
    <source>
        <strain evidence="2">WJC10195</strain>
    </source>
</reference>
<dbReference type="AlphaFoldDB" id="A0A9Q1EPD9"/>
<keyword evidence="3" id="KW-1185">Reference proteome</keyword>
<evidence type="ECO:0000256" key="1">
    <source>
        <dbReference type="SAM" id="MobiDB-lite"/>
    </source>
</evidence>
<protein>
    <submittedName>
        <fullName evidence="2">Uncharacterized protein</fullName>
    </submittedName>
</protein>
<gene>
    <name evidence="2" type="ORF">SKAU_G00323990</name>
</gene>
<dbReference type="Proteomes" id="UP001152622">
    <property type="component" value="Chromosome 14"/>
</dbReference>
<dbReference type="EMBL" id="JAINUF010000014">
    <property type="protein sequence ID" value="KAJ8342471.1"/>
    <property type="molecule type" value="Genomic_DNA"/>
</dbReference>
<sequence length="160" mass="17480">MHVFDMACETRDPGTTGPRGHGARELSPAEGNYGAYRSRDASWQAFSADRHIAARPWCAARTLLCSCARSLFRFGKLATVAGRNRCTGARYSGGNSSRESRSLTATARVSSAHVRRHSLNNRPITHSPRRGAPPFCDAWVAGTRFGRSFTAVNAKRPPVF</sequence>